<dbReference type="Gene3D" id="3.40.30.10">
    <property type="entry name" value="Glutaredoxin"/>
    <property type="match status" value="1"/>
</dbReference>
<dbReference type="InterPro" id="IPR032801">
    <property type="entry name" value="PXL2A/B/C"/>
</dbReference>
<evidence type="ECO:0000256" key="1">
    <source>
        <dbReference type="SAM" id="MobiDB-lite"/>
    </source>
</evidence>
<dbReference type="PANTHER" id="PTHR28630">
    <property type="match status" value="1"/>
</dbReference>
<dbReference type="Pfam" id="PF13911">
    <property type="entry name" value="AhpC-TSA_2"/>
    <property type="match status" value="1"/>
</dbReference>
<dbReference type="EMBL" id="AVOT02005043">
    <property type="protein sequence ID" value="MBW0478068.1"/>
    <property type="molecule type" value="Genomic_DNA"/>
</dbReference>
<dbReference type="AlphaFoldDB" id="A0A9Q3C6Q6"/>
<keyword evidence="3" id="KW-1185">Reference proteome</keyword>
<organism evidence="2 3">
    <name type="scientific">Austropuccinia psidii MF-1</name>
    <dbReference type="NCBI Taxonomy" id="1389203"/>
    <lineage>
        <taxon>Eukaryota</taxon>
        <taxon>Fungi</taxon>
        <taxon>Dikarya</taxon>
        <taxon>Basidiomycota</taxon>
        <taxon>Pucciniomycotina</taxon>
        <taxon>Pucciniomycetes</taxon>
        <taxon>Pucciniales</taxon>
        <taxon>Sphaerophragmiaceae</taxon>
        <taxon>Austropuccinia</taxon>
    </lineage>
</organism>
<comment type="caution">
    <text evidence="2">The sequence shown here is derived from an EMBL/GenBank/DDBJ whole genome shotgun (WGS) entry which is preliminary data.</text>
</comment>
<evidence type="ECO:0000313" key="3">
    <source>
        <dbReference type="Proteomes" id="UP000765509"/>
    </source>
</evidence>
<dbReference type="Proteomes" id="UP000765509">
    <property type="component" value="Unassembled WGS sequence"/>
</dbReference>
<dbReference type="PANTHER" id="PTHR28630:SF3">
    <property type="entry name" value="PEROXIREDOXIN-LIKE 2C"/>
    <property type="match status" value="1"/>
</dbReference>
<protein>
    <submittedName>
        <fullName evidence="2">Uncharacterized protein</fullName>
    </submittedName>
</protein>
<reference evidence="2" key="1">
    <citation type="submission" date="2021-03" db="EMBL/GenBank/DDBJ databases">
        <title>Draft genome sequence of rust myrtle Austropuccinia psidii MF-1, a brazilian biotype.</title>
        <authorList>
            <person name="Quecine M.C."/>
            <person name="Pachon D.M.R."/>
            <person name="Bonatelli M.L."/>
            <person name="Correr F.H."/>
            <person name="Franceschini L.M."/>
            <person name="Leite T.F."/>
            <person name="Margarido G.R.A."/>
            <person name="Almeida C.A."/>
            <person name="Ferrarezi J.A."/>
            <person name="Labate C.A."/>
        </authorList>
    </citation>
    <scope>NUCLEOTIDE SEQUENCE</scope>
    <source>
        <strain evidence="2">MF-1</strain>
    </source>
</reference>
<feature type="compositionally biased region" description="Low complexity" evidence="1">
    <location>
        <begin position="307"/>
        <end position="326"/>
    </location>
</feature>
<accession>A0A9Q3C6Q6</accession>
<proteinExistence type="predicted"/>
<evidence type="ECO:0000313" key="2">
    <source>
        <dbReference type="EMBL" id="MBW0478068.1"/>
    </source>
</evidence>
<name>A0A9Q3C6Q6_9BASI</name>
<dbReference type="OrthoDB" id="40334at2759"/>
<sequence length="498" mass="55953">MSHLSTVSISSQSALSIINPPQPVHHYVKRSTLIETSSKNYHQLNQKLNLSNVPSAISLTHPPTIVNDKSTSFSSNQCVRSKSTLASSRRSLAQNSQLALEQEPLFTKTHLKANSNNLIQLVKPFLPPSKAQIELALSSEVVDQSGISVKFKDLIDRESRTVAIFIRHFRSAPCQKYIKRLSKIANEGIHNGDPNINYKKESLFTSEEAAKDKNFPGKQLINAAPNEENWMRSNGVKIIVIGNGPFEMIKSYKSLLNCPFPIYSDRSSNKILYQAFGMMRNSHHATLLDLLPFKLAEPKKQIIYIGSKRSGTSSRSSSNGSSQTDSLLKNDIHHSNKLRIISQWIQNIVWMPWKWSGDPNQLGGELVFEPIREEQKIRRKPISSKLVRDLRKTDSIRSTRTNLLSDSSTSGHASNPIDFTKPSCSLKPQSQSPLNRLVAANLSMNSMEPSFAVVRDLVGDIKISCKFIHRMSDMYDHISIEDLLIVSGIRLNSLIRKW</sequence>
<feature type="compositionally biased region" description="Polar residues" evidence="1">
    <location>
        <begin position="402"/>
        <end position="413"/>
    </location>
</feature>
<gene>
    <name evidence="2" type="ORF">O181_017783</name>
</gene>
<feature type="region of interest" description="Disordered" evidence="1">
    <location>
        <begin position="307"/>
        <end position="327"/>
    </location>
</feature>
<feature type="region of interest" description="Disordered" evidence="1">
    <location>
        <begin position="402"/>
        <end position="422"/>
    </location>
</feature>